<dbReference type="CDD" id="cd15831">
    <property type="entry name" value="BTAD"/>
    <property type="match status" value="1"/>
</dbReference>
<dbReference type="SMART" id="SM00862">
    <property type="entry name" value="Trans_reg_C"/>
    <property type="match status" value="1"/>
</dbReference>
<organism evidence="7 8">
    <name type="scientific">Actinoalloteichus fjordicus</name>
    <dbReference type="NCBI Taxonomy" id="1612552"/>
    <lineage>
        <taxon>Bacteria</taxon>
        <taxon>Bacillati</taxon>
        <taxon>Actinomycetota</taxon>
        <taxon>Actinomycetes</taxon>
        <taxon>Pseudonocardiales</taxon>
        <taxon>Pseudonocardiaceae</taxon>
        <taxon>Actinoalloteichus</taxon>
    </lineage>
</organism>
<dbReference type="Pfam" id="PF13374">
    <property type="entry name" value="TPR_10"/>
    <property type="match status" value="1"/>
</dbReference>
<evidence type="ECO:0000259" key="6">
    <source>
        <dbReference type="PROSITE" id="PS51755"/>
    </source>
</evidence>
<dbReference type="PANTHER" id="PTHR35807">
    <property type="entry name" value="TRANSCRIPTIONAL REGULATOR REDD-RELATED"/>
    <property type="match status" value="1"/>
</dbReference>
<evidence type="ECO:0000256" key="5">
    <source>
        <dbReference type="PROSITE-ProRule" id="PRU01091"/>
    </source>
</evidence>
<feature type="domain" description="OmpR/PhoB-type" evidence="6">
    <location>
        <begin position="1"/>
        <end position="97"/>
    </location>
</feature>
<name>A0AAC9LDS2_9PSEU</name>
<dbReference type="InterPro" id="IPR005158">
    <property type="entry name" value="BTAD"/>
</dbReference>
<dbReference type="InterPro" id="IPR001867">
    <property type="entry name" value="OmpR/PhoB-type_DNA-bd"/>
</dbReference>
<dbReference type="KEGG" id="acad:UA74_13895"/>
<dbReference type="InterPro" id="IPR051677">
    <property type="entry name" value="AfsR-DnrI-RedD_regulator"/>
</dbReference>
<accession>A0AAC9LDS2</accession>
<keyword evidence="2" id="KW-0805">Transcription regulation</keyword>
<dbReference type="InterPro" id="IPR011990">
    <property type="entry name" value="TPR-like_helical_dom_sf"/>
</dbReference>
<dbReference type="Gene3D" id="1.25.40.10">
    <property type="entry name" value="Tetratricopeptide repeat domain"/>
    <property type="match status" value="2"/>
</dbReference>
<dbReference type="GO" id="GO:0003677">
    <property type="term" value="F:DNA binding"/>
    <property type="evidence" value="ECO:0007669"/>
    <property type="project" value="UniProtKB-UniRule"/>
</dbReference>
<dbReference type="EMBL" id="CP016076">
    <property type="protein sequence ID" value="APU14837.1"/>
    <property type="molecule type" value="Genomic_DNA"/>
</dbReference>
<dbReference type="GO" id="GO:0006355">
    <property type="term" value="P:regulation of DNA-templated transcription"/>
    <property type="evidence" value="ECO:0007669"/>
    <property type="project" value="InterPro"/>
</dbReference>
<dbReference type="PROSITE" id="PS51755">
    <property type="entry name" value="OMPR_PHOB"/>
    <property type="match status" value="1"/>
</dbReference>
<evidence type="ECO:0000256" key="4">
    <source>
        <dbReference type="ARBA" id="ARBA00023163"/>
    </source>
</evidence>
<dbReference type="GO" id="GO:0000160">
    <property type="term" value="P:phosphorelay signal transduction system"/>
    <property type="evidence" value="ECO:0007669"/>
    <property type="project" value="InterPro"/>
</dbReference>
<dbReference type="InterPro" id="IPR016032">
    <property type="entry name" value="Sig_transdc_resp-reg_C-effctor"/>
</dbReference>
<keyword evidence="3 5" id="KW-0238">DNA-binding</keyword>
<keyword evidence="8" id="KW-1185">Reference proteome</keyword>
<proteinExistence type="inferred from homology"/>
<dbReference type="SUPFAM" id="SSF48452">
    <property type="entry name" value="TPR-like"/>
    <property type="match status" value="2"/>
</dbReference>
<dbReference type="Gene3D" id="3.40.50.300">
    <property type="entry name" value="P-loop containing nucleotide triphosphate hydrolases"/>
    <property type="match status" value="1"/>
</dbReference>
<protein>
    <submittedName>
        <fullName evidence="7">DNA-binding transcriptional activator of the SARP family</fullName>
    </submittedName>
</protein>
<dbReference type="PANTHER" id="PTHR35807:SF1">
    <property type="entry name" value="TRANSCRIPTIONAL REGULATOR REDD"/>
    <property type="match status" value="1"/>
</dbReference>
<dbReference type="InterPro" id="IPR002182">
    <property type="entry name" value="NB-ARC"/>
</dbReference>
<dbReference type="SUPFAM" id="SSF52540">
    <property type="entry name" value="P-loop containing nucleoside triphosphate hydrolases"/>
    <property type="match status" value="1"/>
</dbReference>
<dbReference type="RefSeq" id="WP_157442216.1">
    <property type="nucleotide sequence ID" value="NZ_CP016076.1"/>
</dbReference>
<gene>
    <name evidence="7" type="ORF">UA74_13895</name>
</gene>
<dbReference type="Pfam" id="PF13424">
    <property type="entry name" value="TPR_12"/>
    <property type="match status" value="1"/>
</dbReference>
<dbReference type="GO" id="GO:0043531">
    <property type="term" value="F:ADP binding"/>
    <property type="evidence" value="ECO:0007669"/>
    <property type="project" value="InterPro"/>
</dbReference>
<evidence type="ECO:0000313" key="7">
    <source>
        <dbReference type="EMBL" id="APU14837.1"/>
    </source>
</evidence>
<reference evidence="8" key="1">
    <citation type="submission" date="2016-06" db="EMBL/GenBank/DDBJ databases">
        <title>Complete genome sequence of Actinoalloteichus fjordicus DSM 46855 (=ADI127-17), type strain of the new species Actinoalloteichus fjordicus.</title>
        <authorList>
            <person name="Ruckert C."/>
            <person name="Nouioui I."/>
            <person name="Willmese J."/>
            <person name="van Wezel G."/>
            <person name="Klenk H.-P."/>
            <person name="Kalinowski J."/>
            <person name="Zotchev S.B."/>
        </authorList>
    </citation>
    <scope>NUCLEOTIDE SEQUENCE [LARGE SCALE GENOMIC DNA]</scope>
    <source>
        <strain evidence="8">ADI127-7</strain>
    </source>
</reference>
<evidence type="ECO:0000256" key="3">
    <source>
        <dbReference type="ARBA" id="ARBA00023125"/>
    </source>
</evidence>
<dbReference type="SUPFAM" id="SSF46894">
    <property type="entry name" value="C-terminal effector domain of the bipartite response regulators"/>
    <property type="match status" value="1"/>
</dbReference>
<sequence length="928" mass="101141">MARTTDFRVLGPIELWTAGRRVDIGSPRRRSVLAALLVDANLILTPAVLIDRVWGEAVPPSARSALYSHLTRIRASLGELDDPAVLRRTSGGYLLDVDPELIDLHRFRRLAEEARSGELSDEEASAAWSAALGLWRGVPLAGTGGEWVEETRDRLTGERTTATGDHHDHELGRGRHVELLDELRTATARQPWDERTAGQYMLAAARSGRRVEALQHYDRLRNSLAEEIGVDPGPALQGLHASILRGESAPQQAPARRPAALPVPAQLPHDVPGFTGRTAELAALARRTTDGRRAVVVCSVDGTAGVGKTALTIHFAHHVAEEFPDGQLYVDLRGFDATSPPLAAADALGRFLRALGLDTRQVPVDAEEASALFRSMLAGRRMLIVLDNAATPDQVRPLLPATAASLVLITSRHSLVGLRARDGVTALTLDVLTTAESVELLRHIVGAARVAEEPAAATTLTALCGRLPLALRIAGERIAADRTLTLGELVAELTEESARLDVLSADGDELAEVRAVISWSYRGLDAPSARLFRLLSLHPGPEFGTEAAAALGGQPPSSAQPLLATLTGGHLLAEAGHGRYRFHDLVRLYAAEQVLAEEPPDEQEAARDRLLGWYLRGAHESSSTLSPHRRRAEITRLVGTPSPPHFADRAEALAWCQTERVNLSTAVRQAFDTGRFALAWTLAQAMWDFYYLRSHWADWLTTHRLGLTAARRAGDRIGEAGLLTSLGHVHWELGRYEEALRLAGEGLAVWRAEADGWGEGMALHIVAGALRGTGRPAESIEHYRRALTAHRRIENRWGEAWTLTSLGVAYRDHRRLSEALDVTEQARALWTRIGDHHGEGTTLNDLGDVHRELGDHEAALRSHRAAASVNGRNGNRWGEAWALDGIARTMSDLGRIETAREHWRQAASIFEELGDARAEEVRRRLAGG</sequence>
<dbReference type="AlphaFoldDB" id="A0AAC9LDS2"/>
<dbReference type="SMART" id="SM00028">
    <property type="entry name" value="TPR"/>
    <property type="match status" value="5"/>
</dbReference>
<dbReference type="PRINTS" id="PR00364">
    <property type="entry name" value="DISEASERSIST"/>
</dbReference>
<evidence type="ECO:0000256" key="1">
    <source>
        <dbReference type="ARBA" id="ARBA00005820"/>
    </source>
</evidence>
<comment type="similarity">
    <text evidence="1">Belongs to the AfsR/DnrI/RedD regulatory family.</text>
</comment>
<dbReference type="InterPro" id="IPR019734">
    <property type="entry name" value="TPR_rpt"/>
</dbReference>
<feature type="DNA-binding region" description="OmpR/PhoB-type" evidence="5">
    <location>
        <begin position="1"/>
        <end position="97"/>
    </location>
</feature>
<dbReference type="SMART" id="SM01043">
    <property type="entry name" value="BTAD"/>
    <property type="match status" value="1"/>
</dbReference>
<keyword evidence="4" id="KW-0804">Transcription</keyword>
<evidence type="ECO:0000256" key="2">
    <source>
        <dbReference type="ARBA" id="ARBA00023015"/>
    </source>
</evidence>
<dbReference type="InterPro" id="IPR036388">
    <property type="entry name" value="WH-like_DNA-bd_sf"/>
</dbReference>
<dbReference type="Proteomes" id="UP000185511">
    <property type="component" value="Chromosome"/>
</dbReference>
<dbReference type="Pfam" id="PF03704">
    <property type="entry name" value="BTAD"/>
    <property type="match status" value="1"/>
</dbReference>
<dbReference type="InterPro" id="IPR027417">
    <property type="entry name" value="P-loop_NTPase"/>
</dbReference>
<evidence type="ECO:0000313" key="8">
    <source>
        <dbReference type="Proteomes" id="UP000185511"/>
    </source>
</evidence>
<dbReference type="Gene3D" id="1.10.10.10">
    <property type="entry name" value="Winged helix-like DNA-binding domain superfamily/Winged helix DNA-binding domain"/>
    <property type="match status" value="1"/>
</dbReference>
<dbReference type="Pfam" id="PF00931">
    <property type="entry name" value="NB-ARC"/>
    <property type="match status" value="1"/>
</dbReference>